<reference evidence="1 2" key="1">
    <citation type="journal article" date="2024" name="Plant J.">
        <title>Genome sequences and population genomics reveal climatic adaptation and genomic divergence between two closely related sweetgum species.</title>
        <authorList>
            <person name="Xu W.Q."/>
            <person name="Ren C.Q."/>
            <person name="Zhang X.Y."/>
            <person name="Comes H.P."/>
            <person name="Liu X.H."/>
            <person name="Li Y.G."/>
            <person name="Kettle C.J."/>
            <person name="Jalonen R."/>
            <person name="Gaisberger H."/>
            <person name="Ma Y.Z."/>
            <person name="Qiu Y.X."/>
        </authorList>
    </citation>
    <scope>NUCLEOTIDE SEQUENCE [LARGE SCALE GENOMIC DNA]</scope>
    <source>
        <strain evidence="1">Hangzhou</strain>
    </source>
</reference>
<dbReference type="Proteomes" id="UP001415857">
    <property type="component" value="Unassembled WGS sequence"/>
</dbReference>
<gene>
    <name evidence="1" type="ORF">L1049_000942</name>
</gene>
<sequence>MGVWDYIYSTTDTLKRNAPDLTAVKDACWSSFDYSRSAVTMIDDVVRVNGIQKLNQCVRDDEVRSKIGLVAINVAKHAAVYAWRDGLKCIPGGGFIHYVVSESFRDYSKSDDEKKG</sequence>
<keyword evidence="2" id="KW-1185">Reference proteome</keyword>
<dbReference type="AlphaFoldDB" id="A0AAP0R5Q7"/>
<evidence type="ECO:0000313" key="2">
    <source>
        <dbReference type="Proteomes" id="UP001415857"/>
    </source>
</evidence>
<organism evidence="1 2">
    <name type="scientific">Liquidambar formosana</name>
    <name type="common">Formosan gum</name>
    <dbReference type="NCBI Taxonomy" id="63359"/>
    <lineage>
        <taxon>Eukaryota</taxon>
        <taxon>Viridiplantae</taxon>
        <taxon>Streptophyta</taxon>
        <taxon>Embryophyta</taxon>
        <taxon>Tracheophyta</taxon>
        <taxon>Spermatophyta</taxon>
        <taxon>Magnoliopsida</taxon>
        <taxon>eudicotyledons</taxon>
        <taxon>Gunneridae</taxon>
        <taxon>Pentapetalae</taxon>
        <taxon>Saxifragales</taxon>
        <taxon>Altingiaceae</taxon>
        <taxon>Liquidambar</taxon>
    </lineage>
</organism>
<dbReference type="EMBL" id="JBBPBK010000015">
    <property type="protein sequence ID" value="KAK9269173.1"/>
    <property type="molecule type" value="Genomic_DNA"/>
</dbReference>
<name>A0AAP0R5Q7_LIQFO</name>
<protein>
    <submittedName>
        <fullName evidence="1">Uncharacterized protein</fullName>
    </submittedName>
</protein>
<accession>A0AAP0R5Q7</accession>
<evidence type="ECO:0000313" key="1">
    <source>
        <dbReference type="EMBL" id="KAK9269173.1"/>
    </source>
</evidence>
<proteinExistence type="predicted"/>
<comment type="caution">
    <text evidence="1">The sequence shown here is derived from an EMBL/GenBank/DDBJ whole genome shotgun (WGS) entry which is preliminary data.</text>
</comment>